<protein>
    <submittedName>
        <fullName evidence="2">Uncharacterized protein</fullName>
    </submittedName>
</protein>
<comment type="caution">
    <text evidence="2">The sequence shown here is derived from an EMBL/GenBank/DDBJ whole genome shotgun (WGS) entry which is preliminary data.</text>
</comment>
<proteinExistence type="predicted"/>
<name>A0A7W5HC54_9BURK</name>
<sequence>MDKTLTMTVAHDNTTLEGVFGTVIFNTWAHANSPLLVPGPGVLSMALAGLLVLGGARLRARSRLRA</sequence>
<dbReference type="AlphaFoldDB" id="A0A7W5HC54"/>
<feature type="transmembrane region" description="Helical" evidence="1">
    <location>
        <begin position="35"/>
        <end position="56"/>
    </location>
</feature>
<dbReference type="RefSeq" id="WP_175424635.1">
    <property type="nucleotide sequence ID" value="NZ_CP040017.1"/>
</dbReference>
<accession>A0A7W5HC54</accession>
<keyword evidence="1" id="KW-0472">Membrane</keyword>
<reference evidence="2 3" key="1">
    <citation type="submission" date="2020-08" db="EMBL/GenBank/DDBJ databases">
        <title>Genomic Encyclopedia of Type Strains, Phase III (KMG-III): the genomes of soil and plant-associated and newly described type strains.</title>
        <authorList>
            <person name="Whitman W."/>
        </authorList>
    </citation>
    <scope>NUCLEOTIDE SEQUENCE [LARGE SCALE GENOMIC DNA]</scope>
    <source>
        <strain evidence="2 3">CECT 7753</strain>
    </source>
</reference>
<keyword evidence="1" id="KW-0812">Transmembrane</keyword>
<evidence type="ECO:0000313" key="3">
    <source>
        <dbReference type="Proteomes" id="UP000584325"/>
    </source>
</evidence>
<organism evidence="2 3">
    <name type="scientific">Pseudoduganella umbonata</name>
    <dbReference type="NCBI Taxonomy" id="864828"/>
    <lineage>
        <taxon>Bacteria</taxon>
        <taxon>Pseudomonadati</taxon>
        <taxon>Pseudomonadota</taxon>
        <taxon>Betaproteobacteria</taxon>
        <taxon>Burkholderiales</taxon>
        <taxon>Oxalobacteraceae</taxon>
        <taxon>Telluria group</taxon>
        <taxon>Pseudoduganella</taxon>
    </lineage>
</organism>
<dbReference type="EMBL" id="JACHXS010000003">
    <property type="protein sequence ID" value="MBB3221304.1"/>
    <property type="molecule type" value="Genomic_DNA"/>
</dbReference>
<keyword evidence="1" id="KW-1133">Transmembrane helix</keyword>
<evidence type="ECO:0000313" key="2">
    <source>
        <dbReference type="EMBL" id="MBB3221304.1"/>
    </source>
</evidence>
<gene>
    <name evidence="2" type="ORF">FHS02_002111</name>
</gene>
<dbReference type="Proteomes" id="UP000584325">
    <property type="component" value="Unassembled WGS sequence"/>
</dbReference>
<evidence type="ECO:0000256" key="1">
    <source>
        <dbReference type="SAM" id="Phobius"/>
    </source>
</evidence>